<sequence>NEPPLAYYRIPILGHTWRFYTDCKNLIIESREKYGKTFSLYVFGRVITVVGKDTSQEVLTSHKDFNFLKAMFELRHLDYIFKGQDFDNNKGYFYKKIKA</sequence>
<dbReference type="EMBL" id="CAJVPU010004987">
    <property type="protein sequence ID" value="CAG8540889.1"/>
    <property type="molecule type" value="Genomic_DNA"/>
</dbReference>
<comment type="caution">
    <text evidence="1">The sequence shown here is derived from an EMBL/GenBank/DDBJ whole genome shotgun (WGS) entry which is preliminary data.</text>
</comment>
<evidence type="ECO:0000313" key="1">
    <source>
        <dbReference type="EMBL" id="CAG8540889.1"/>
    </source>
</evidence>
<keyword evidence="2" id="KW-1185">Reference proteome</keyword>
<protein>
    <submittedName>
        <fullName evidence="1">3183_t:CDS:1</fullName>
    </submittedName>
</protein>
<dbReference type="Proteomes" id="UP000789702">
    <property type="component" value="Unassembled WGS sequence"/>
</dbReference>
<organism evidence="1 2">
    <name type="scientific">Dentiscutata heterogama</name>
    <dbReference type="NCBI Taxonomy" id="1316150"/>
    <lineage>
        <taxon>Eukaryota</taxon>
        <taxon>Fungi</taxon>
        <taxon>Fungi incertae sedis</taxon>
        <taxon>Mucoromycota</taxon>
        <taxon>Glomeromycotina</taxon>
        <taxon>Glomeromycetes</taxon>
        <taxon>Diversisporales</taxon>
        <taxon>Gigasporaceae</taxon>
        <taxon>Dentiscutata</taxon>
    </lineage>
</organism>
<gene>
    <name evidence="1" type="ORF">DHETER_LOCUS4798</name>
</gene>
<accession>A0ACA9LS24</accession>
<feature type="non-terminal residue" evidence="1">
    <location>
        <position position="1"/>
    </location>
</feature>
<proteinExistence type="predicted"/>
<name>A0ACA9LS24_9GLOM</name>
<reference evidence="1" key="1">
    <citation type="submission" date="2021-06" db="EMBL/GenBank/DDBJ databases">
        <authorList>
            <person name="Kallberg Y."/>
            <person name="Tangrot J."/>
            <person name="Rosling A."/>
        </authorList>
    </citation>
    <scope>NUCLEOTIDE SEQUENCE</scope>
    <source>
        <strain evidence="1">IL203A</strain>
    </source>
</reference>
<evidence type="ECO:0000313" key="2">
    <source>
        <dbReference type="Proteomes" id="UP000789702"/>
    </source>
</evidence>